<dbReference type="RefSeq" id="WP_133554705.1">
    <property type="nucleotide sequence ID" value="NZ_SNWM01000002.1"/>
</dbReference>
<dbReference type="AlphaFoldDB" id="A0A4R6ILW3"/>
<organism evidence="1 2">
    <name type="scientific">Pedobacter duraquae</name>
    <dbReference type="NCBI Taxonomy" id="425511"/>
    <lineage>
        <taxon>Bacteria</taxon>
        <taxon>Pseudomonadati</taxon>
        <taxon>Bacteroidota</taxon>
        <taxon>Sphingobacteriia</taxon>
        <taxon>Sphingobacteriales</taxon>
        <taxon>Sphingobacteriaceae</taxon>
        <taxon>Pedobacter</taxon>
    </lineage>
</organism>
<dbReference type="OrthoDB" id="9878069at2"/>
<protein>
    <submittedName>
        <fullName evidence="1">Uncharacterized protein</fullName>
    </submittedName>
</protein>
<comment type="caution">
    <text evidence="1">The sequence shown here is derived from an EMBL/GenBank/DDBJ whole genome shotgun (WGS) entry which is preliminary data.</text>
</comment>
<proteinExistence type="predicted"/>
<accession>A0A4R6ILW3</accession>
<keyword evidence="2" id="KW-1185">Reference proteome</keyword>
<gene>
    <name evidence="1" type="ORF">CLV32_1920</name>
</gene>
<name>A0A4R6ILW3_9SPHI</name>
<reference evidence="1 2" key="1">
    <citation type="submission" date="2019-03" db="EMBL/GenBank/DDBJ databases">
        <title>Genomic Encyclopedia of Archaeal and Bacterial Type Strains, Phase II (KMG-II): from individual species to whole genera.</title>
        <authorList>
            <person name="Goeker M."/>
        </authorList>
    </citation>
    <scope>NUCLEOTIDE SEQUENCE [LARGE SCALE GENOMIC DNA]</scope>
    <source>
        <strain evidence="1 2">DSM 19034</strain>
    </source>
</reference>
<evidence type="ECO:0000313" key="1">
    <source>
        <dbReference type="EMBL" id="TDO22935.1"/>
    </source>
</evidence>
<dbReference type="EMBL" id="SNWM01000002">
    <property type="protein sequence ID" value="TDO22935.1"/>
    <property type="molecule type" value="Genomic_DNA"/>
</dbReference>
<evidence type="ECO:0000313" key="2">
    <source>
        <dbReference type="Proteomes" id="UP000295499"/>
    </source>
</evidence>
<sequence>MESVDITNAEKEMLAAIGKAMSLTPLAFDELYYAYRYINAQGVASETDVKEIISLGIPLYEALAELKSLPVTAVPDLLRAGLITNEDVKNAFIAMTSVGGFFGSTSL</sequence>
<dbReference type="Proteomes" id="UP000295499">
    <property type="component" value="Unassembled WGS sequence"/>
</dbReference>